<dbReference type="GO" id="GO:0004350">
    <property type="term" value="F:glutamate-5-semialdehyde dehydrogenase activity"/>
    <property type="evidence" value="ECO:0007669"/>
    <property type="project" value="UniProtKB-EC"/>
</dbReference>
<dbReference type="InterPro" id="IPR016161">
    <property type="entry name" value="Ald_DH/histidinol_DH"/>
</dbReference>
<evidence type="ECO:0000256" key="2">
    <source>
        <dbReference type="ARBA" id="ARBA00022605"/>
    </source>
</evidence>
<comment type="catalytic activity">
    <reaction evidence="6 7">
        <text>L-glutamate 5-semialdehyde + phosphate + NADP(+) = L-glutamyl 5-phosphate + NADPH + H(+)</text>
        <dbReference type="Rhea" id="RHEA:19541"/>
        <dbReference type="ChEBI" id="CHEBI:15378"/>
        <dbReference type="ChEBI" id="CHEBI:43474"/>
        <dbReference type="ChEBI" id="CHEBI:57783"/>
        <dbReference type="ChEBI" id="CHEBI:58066"/>
        <dbReference type="ChEBI" id="CHEBI:58274"/>
        <dbReference type="ChEBI" id="CHEBI:58349"/>
        <dbReference type="EC" id="1.2.1.41"/>
    </reaction>
</comment>
<sequence length="435" mass="46463">MTAQASRSDIDSVIPDIGDVDTYMQRLGQGAREAATRMRRVDTAAKNAALLAMAAHLEDARHEVLAANARDLARGRESGLDAALLDRLALDDARLDAMIEGLAQVAALPDPVGEIDGLRSRPSGIQVGQMRVPLGVIGIIYESRPNVTMEAASLCLKSGNAAILRGGSEARDSNAAIAACIRAGLARAGLPEGAVQVVATTDRAAVGRLISMPEYVDVIIPRGGKSLIERITREARVPVIKHLDGVCHVYVDASADLDKALAIAVNAKTHRYGTCNTMETLLVDATVAGTLLPRLSHAYDEHRVELRGCERTRAILGDITEATEADWQEEYLAPVLSIRVVDGIDAAMAHIERYGSRHTDAIVTESYGLARRFLAEVDSSSVMVNASTRFADGFEYGLGAEIGISTDRLHARGPVGLEGLTTRKYVVLGDGQVRE</sequence>
<evidence type="ECO:0000256" key="6">
    <source>
        <dbReference type="ARBA" id="ARBA00049024"/>
    </source>
</evidence>
<dbReference type="InterPro" id="IPR016162">
    <property type="entry name" value="Ald_DH_N"/>
</dbReference>
<dbReference type="PIRSF" id="PIRSF000151">
    <property type="entry name" value="GPR"/>
    <property type="match status" value="1"/>
</dbReference>
<name>A0ABV1NDP3_9GAMM</name>
<comment type="pathway">
    <text evidence="1 7">Amino-acid biosynthesis; L-proline biosynthesis; L-glutamate 5-semialdehyde from L-glutamate: step 2/2.</text>
</comment>
<proteinExistence type="inferred from homology"/>
<evidence type="ECO:0000256" key="3">
    <source>
        <dbReference type="ARBA" id="ARBA00022650"/>
    </source>
</evidence>
<dbReference type="InterPro" id="IPR016163">
    <property type="entry name" value="Ald_DH_C"/>
</dbReference>
<comment type="caution">
    <text evidence="9">The sequence shown here is derived from an EMBL/GenBank/DDBJ whole genome shotgun (WGS) entry which is preliminary data.</text>
</comment>
<dbReference type="PROSITE" id="PS01223">
    <property type="entry name" value="PROA"/>
    <property type="match status" value="1"/>
</dbReference>
<accession>A0ABV1NDP3</accession>
<dbReference type="SUPFAM" id="SSF53720">
    <property type="entry name" value="ALDH-like"/>
    <property type="match status" value="1"/>
</dbReference>
<protein>
    <recommendedName>
        <fullName evidence="7">Gamma-glutamyl phosphate reductase</fullName>
        <shortName evidence="7">GPR</shortName>
        <ecNumber evidence="7">1.2.1.41</ecNumber>
    </recommendedName>
    <alternativeName>
        <fullName evidence="7">Glutamate-5-semialdehyde dehydrogenase</fullName>
    </alternativeName>
    <alternativeName>
        <fullName evidence="7">Glutamyl-gamma-semialdehyde dehydrogenase</fullName>
        <shortName evidence="7">GSA dehydrogenase</shortName>
    </alternativeName>
</protein>
<dbReference type="CDD" id="cd07079">
    <property type="entry name" value="ALDH_F18-19_ProA-GPR"/>
    <property type="match status" value="1"/>
</dbReference>
<dbReference type="EMBL" id="JBEGCJ010000003">
    <property type="protein sequence ID" value="MEQ6917176.1"/>
    <property type="molecule type" value="Genomic_DNA"/>
</dbReference>
<keyword evidence="3 7" id="KW-0641">Proline biosynthesis</keyword>
<dbReference type="InterPro" id="IPR020593">
    <property type="entry name" value="G-glutamylP_reductase_CS"/>
</dbReference>
<keyword evidence="10" id="KW-1185">Reference proteome</keyword>
<dbReference type="RefSeq" id="WP_349761451.1">
    <property type="nucleotide sequence ID" value="NZ_JBEGCJ010000003.1"/>
</dbReference>
<dbReference type="Pfam" id="PF00171">
    <property type="entry name" value="Aldedh"/>
    <property type="match status" value="1"/>
</dbReference>
<comment type="function">
    <text evidence="7">Catalyzes the NADPH-dependent reduction of L-glutamate 5-phosphate into L-glutamate 5-semialdehyde and phosphate. The product spontaneously undergoes cyclization to form 1-pyrroline-5-carboxylate.</text>
</comment>
<evidence type="ECO:0000256" key="4">
    <source>
        <dbReference type="ARBA" id="ARBA00022857"/>
    </source>
</evidence>
<dbReference type="InterPro" id="IPR015590">
    <property type="entry name" value="Aldehyde_DH_dom"/>
</dbReference>
<evidence type="ECO:0000256" key="1">
    <source>
        <dbReference type="ARBA" id="ARBA00004985"/>
    </source>
</evidence>
<dbReference type="EC" id="1.2.1.41" evidence="7"/>
<evidence type="ECO:0000313" key="10">
    <source>
        <dbReference type="Proteomes" id="UP001442468"/>
    </source>
</evidence>
<dbReference type="NCBIfam" id="TIGR00407">
    <property type="entry name" value="proA"/>
    <property type="match status" value="1"/>
</dbReference>
<dbReference type="InterPro" id="IPR000965">
    <property type="entry name" value="GPR_dom"/>
</dbReference>
<evidence type="ECO:0000259" key="8">
    <source>
        <dbReference type="Pfam" id="PF00171"/>
    </source>
</evidence>
<evidence type="ECO:0000256" key="7">
    <source>
        <dbReference type="HAMAP-Rule" id="MF_00412"/>
    </source>
</evidence>
<dbReference type="Gene3D" id="3.40.309.10">
    <property type="entry name" value="Aldehyde Dehydrogenase, Chain A, domain 2"/>
    <property type="match status" value="1"/>
</dbReference>
<feature type="domain" description="Aldehyde dehydrogenase" evidence="8">
    <location>
        <begin position="29"/>
        <end position="304"/>
    </location>
</feature>
<keyword evidence="5 7" id="KW-0560">Oxidoreductase</keyword>
<dbReference type="HAMAP" id="MF_00412">
    <property type="entry name" value="ProA"/>
    <property type="match status" value="1"/>
</dbReference>
<organism evidence="9 10">
    <name type="scientific">Halomonas aquatica</name>
    <dbReference type="NCBI Taxonomy" id="3151123"/>
    <lineage>
        <taxon>Bacteria</taxon>
        <taxon>Pseudomonadati</taxon>
        <taxon>Pseudomonadota</taxon>
        <taxon>Gammaproteobacteria</taxon>
        <taxon>Oceanospirillales</taxon>
        <taxon>Halomonadaceae</taxon>
        <taxon>Halomonas</taxon>
    </lineage>
</organism>
<dbReference type="InterPro" id="IPR012134">
    <property type="entry name" value="Glu-5-SA_DH"/>
</dbReference>
<comment type="similarity">
    <text evidence="7">Belongs to the gamma-glutamyl phosphate reductase family.</text>
</comment>
<dbReference type="NCBIfam" id="NF001221">
    <property type="entry name" value="PRK00197.1"/>
    <property type="match status" value="1"/>
</dbReference>
<keyword evidence="2 7" id="KW-0028">Amino-acid biosynthesis</keyword>
<dbReference type="PANTHER" id="PTHR11063">
    <property type="entry name" value="GLUTAMATE SEMIALDEHYDE DEHYDROGENASE"/>
    <property type="match status" value="1"/>
</dbReference>
<keyword evidence="7" id="KW-0963">Cytoplasm</keyword>
<comment type="subcellular location">
    <subcellularLocation>
        <location evidence="7">Cytoplasm</location>
    </subcellularLocation>
</comment>
<evidence type="ECO:0000313" key="9">
    <source>
        <dbReference type="EMBL" id="MEQ6917176.1"/>
    </source>
</evidence>
<keyword evidence="4 7" id="KW-0521">NADP</keyword>
<evidence type="ECO:0000256" key="5">
    <source>
        <dbReference type="ARBA" id="ARBA00023002"/>
    </source>
</evidence>
<dbReference type="Gene3D" id="3.40.605.10">
    <property type="entry name" value="Aldehyde Dehydrogenase, Chain A, domain 1"/>
    <property type="match status" value="1"/>
</dbReference>
<dbReference type="PANTHER" id="PTHR11063:SF8">
    <property type="entry name" value="DELTA-1-PYRROLINE-5-CARBOXYLATE SYNTHASE"/>
    <property type="match status" value="1"/>
</dbReference>
<reference evidence="9 10" key="1">
    <citation type="submission" date="2024-05" db="EMBL/GenBank/DDBJ databases">
        <title>Halomonas sp. SSM6 16S ribosomal RNA gene Genome sequencing and assembly.</title>
        <authorList>
            <person name="Yook S."/>
        </authorList>
    </citation>
    <scope>NUCLEOTIDE SEQUENCE [LARGE SCALE GENOMIC DNA]</scope>
    <source>
        <strain evidence="9 10">SSM6</strain>
    </source>
</reference>
<dbReference type="Proteomes" id="UP001442468">
    <property type="component" value="Unassembled WGS sequence"/>
</dbReference>
<gene>
    <name evidence="7" type="primary">proA</name>
    <name evidence="9" type="ORF">ABE960_06550</name>
</gene>